<name>A0A7R9EYS2_9NEOP</name>
<dbReference type="Gene3D" id="2.60.40.60">
    <property type="entry name" value="Cadherins"/>
    <property type="match status" value="2"/>
</dbReference>
<dbReference type="GO" id="GO:0007156">
    <property type="term" value="P:homophilic cell adhesion via plasma membrane adhesion molecules"/>
    <property type="evidence" value="ECO:0007669"/>
    <property type="project" value="InterPro"/>
</dbReference>
<keyword evidence="6" id="KW-0472">Membrane</keyword>
<dbReference type="PANTHER" id="PTHR24028">
    <property type="entry name" value="CADHERIN-87A"/>
    <property type="match status" value="1"/>
</dbReference>
<evidence type="ECO:0000256" key="2">
    <source>
        <dbReference type="ARBA" id="ARBA00022692"/>
    </source>
</evidence>
<evidence type="ECO:0000256" key="1">
    <source>
        <dbReference type="ARBA" id="ARBA00004167"/>
    </source>
</evidence>
<dbReference type="PANTHER" id="PTHR24028:SF328">
    <property type="entry name" value="CADHERIN-3"/>
    <property type="match status" value="1"/>
</dbReference>
<protein>
    <recommendedName>
        <fullName evidence="9">Cadherin domain-containing protein</fullName>
    </recommendedName>
</protein>
<dbReference type="GO" id="GO:0005509">
    <property type="term" value="F:calcium ion binding"/>
    <property type="evidence" value="ECO:0007669"/>
    <property type="project" value="UniProtKB-UniRule"/>
</dbReference>
<gene>
    <name evidence="10" type="ORF">TBIB3V08_LOCUS5976</name>
</gene>
<evidence type="ECO:0000256" key="4">
    <source>
        <dbReference type="ARBA" id="ARBA00022837"/>
    </source>
</evidence>
<dbReference type="InterPro" id="IPR002126">
    <property type="entry name" value="Cadherin-like_dom"/>
</dbReference>
<keyword evidence="5" id="KW-1133">Transmembrane helix</keyword>
<dbReference type="InterPro" id="IPR015919">
    <property type="entry name" value="Cadherin-like_sf"/>
</dbReference>
<dbReference type="AlphaFoldDB" id="A0A7R9EYS2"/>
<keyword evidence="7" id="KW-0325">Glycoprotein</keyword>
<evidence type="ECO:0000259" key="9">
    <source>
        <dbReference type="PROSITE" id="PS50268"/>
    </source>
</evidence>
<comment type="subcellular location">
    <subcellularLocation>
        <location evidence="1">Membrane</location>
        <topology evidence="1">Single-pass membrane protein</topology>
    </subcellularLocation>
</comment>
<keyword evidence="3" id="KW-0677">Repeat</keyword>
<feature type="domain" description="Cadherin" evidence="9">
    <location>
        <begin position="166"/>
        <end position="281"/>
    </location>
</feature>
<sequence>MSLRWIVCTVKNRYSHSTAEPPKDMIVRRVFSLVENLGEVLNETRRQEKRLGEDKETPITQGRYCQFMHYDHTREEGGEQPWSYQALFFVHHACDDVFNIYVVQHPFVSLSISHPGRIFSEGKGIDDTLRLTVTLEDEVEGGENNVVRVPISIIILDDNDNPPLFKEVPYETSVPEDTPLGTTIFTGIYVEDPDILGDTLEVVCYDKSEEQAGFSPCTKFEIVTLNATSRRYEGAVVLRESLDYSKKHLHQLILNATDGEFNSSTVLEVKVEDVQNSPPEFLGSLTGVVEEDDPIGTLVMTIQARDRDRGQPRKVVYELVTS</sequence>
<dbReference type="SUPFAM" id="SSF49313">
    <property type="entry name" value="Cadherin-like"/>
    <property type="match status" value="2"/>
</dbReference>
<dbReference type="InterPro" id="IPR050174">
    <property type="entry name" value="Protocadherin/Cadherin-CA"/>
</dbReference>
<dbReference type="PROSITE" id="PS50268">
    <property type="entry name" value="CADHERIN_2"/>
    <property type="match status" value="1"/>
</dbReference>
<reference evidence="10" key="1">
    <citation type="submission" date="2020-11" db="EMBL/GenBank/DDBJ databases">
        <authorList>
            <person name="Tran Van P."/>
        </authorList>
    </citation>
    <scope>NUCLEOTIDE SEQUENCE</scope>
</reference>
<dbReference type="EMBL" id="OD566208">
    <property type="protein sequence ID" value="CAD7443574.1"/>
    <property type="molecule type" value="Genomic_DNA"/>
</dbReference>
<evidence type="ECO:0000256" key="3">
    <source>
        <dbReference type="ARBA" id="ARBA00022737"/>
    </source>
</evidence>
<dbReference type="InterPro" id="IPR020894">
    <property type="entry name" value="Cadherin_CS"/>
</dbReference>
<evidence type="ECO:0000313" key="10">
    <source>
        <dbReference type="EMBL" id="CAD7443574.1"/>
    </source>
</evidence>
<evidence type="ECO:0000256" key="6">
    <source>
        <dbReference type="ARBA" id="ARBA00023136"/>
    </source>
</evidence>
<accession>A0A7R9EYS2</accession>
<organism evidence="10">
    <name type="scientific">Timema bartmani</name>
    <dbReference type="NCBI Taxonomy" id="61472"/>
    <lineage>
        <taxon>Eukaryota</taxon>
        <taxon>Metazoa</taxon>
        <taxon>Ecdysozoa</taxon>
        <taxon>Arthropoda</taxon>
        <taxon>Hexapoda</taxon>
        <taxon>Insecta</taxon>
        <taxon>Pterygota</taxon>
        <taxon>Neoptera</taxon>
        <taxon>Polyneoptera</taxon>
        <taxon>Phasmatodea</taxon>
        <taxon>Timematodea</taxon>
        <taxon>Timematoidea</taxon>
        <taxon>Timematidae</taxon>
        <taxon>Timema</taxon>
    </lineage>
</organism>
<dbReference type="PRINTS" id="PR00205">
    <property type="entry name" value="CADHERIN"/>
</dbReference>
<dbReference type="GO" id="GO:0005886">
    <property type="term" value="C:plasma membrane"/>
    <property type="evidence" value="ECO:0007669"/>
    <property type="project" value="InterPro"/>
</dbReference>
<dbReference type="CDD" id="cd11304">
    <property type="entry name" value="Cadherin_repeat"/>
    <property type="match status" value="2"/>
</dbReference>
<dbReference type="PROSITE" id="PS00232">
    <property type="entry name" value="CADHERIN_1"/>
    <property type="match status" value="1"/>
</dbReference>
<keyword evidence="4 8" id="KW-0106">Calcium</keyword>
<keyword evidence="2" id="KW-0812">Transmembrane</keyword>
<evidence type="ECO:0000256" key="5">
    <source>
        <dbReference type="ARBA" id="ARBA00022989"/>
    </source>
</evidence>
<evidence type="ECO:0000256" key="7">
    <source>
        <dbReference type="ARBA" id="ARBA00023180"/>
    </source>
</evidence>
<evidence type="ECO:0000256" key="8">
    <source>
        <dbReference type="PROSITE-ProRule" id="PRU00043"/>
    </source>
</evidence>
<proteinExistence type="predicted"/>